<dbReference type="GeneID" id="59380196"/>
<dbReference type="Proteomes" id="UP000623687">
    <property type="component" value="Unassembled WGS sequence"/>
</dbReference>
<organism evidence="1 2">
    <name type="scientific">Pleurotus ostreatus</name>
    <name type="common">Oyster mushroom</name>
    <name type="synonym">White-rot fungus</name>
    <dbReference type="NCBI Taxonomy" id="5322"/>
    <lineage>
        <taxon>Eukaryota</taxon>
        <taxon>Fungi</taxon>
        <taxon>Dikarya</taxon>
        <taxon>Basidiomycota</taxon>
        <taxon>Agaricomycotina</taxon>
        <taxon>Agaricomycetes</taxon>
        <taxon>Agaricomycetidae</taxon>
        <taxon>Agaricales</taxon>
        <taxon>Pleurotineae</taxon>
        <taxon>Pleurotaceae</taxon>
        <taxon>Pleurotus</taxon>
    </lineage>
</organism>
<dbReference type="RefSeq" id="XP_036627254.1">
    <property type="nucleotide sequence ID" value="XM_036779871.1"/>
</dbReference>
<proteinExistence type="predicted"/>
<accession>A0A8H6ZJL8</accession>
<comment type="caution">
    <text evidence="1">The sequence shown here is derived from an EMBL/GenBank/DDBJ whole genome shotgun (WGS) entry which is preliminary data.</text>
</comment>
<keyword evidence="2" id="KW-1185">Reference proteome</keyword>
<name>A0A8H6ZJL8_PLEOS</name>
<dbReference type="AlphaFoldDB" id="A0A8H6ZJL8"/>
<reference evidence="1" key="1">
    <citation type="submission" date="2019-07" db="EMBL/GenBank/DDBJ databases">
        <authorList>
            <person name="Palmer J.M."/>
        </authorList>
    </citation>
    <scope>NUCLEOTIDE SEQUENCE</scope>
    <source>
        <strain evidence="1">PC9</strain>
    </source>
</reference>
<protein>
    <submittedName>
        <fullName evidence="1">Uncharacterized protein</fullName>
    </submittedName>
</protein>
<evidence type="ECO:0000313" key="2">
    <source>
        <dbReference type="Proteomes" id="UP000623687"/>
    </source>
</evidence>
<dbReference type="VEuPathDB" id="FungiDB:PC9H_010378"/>
<evidence type="ECO:0000313" key="1">
    <source>
        <dbReference type="EMBL" id="KAF7422222.1"/>
    </source>
</evidence>
<dbReference type="EMBL" id="JACETU010000008">
    <property type="protein sequence ID" value="KAF7422222.1"/>
    <property type="molecule type" value="Genomic_DNA"/>
</dbReference>
<gene>
    <name evidence="1" type="ORF">PC9H_010378</name>
</gene>
<sequence>MRPFKKVKRVAAGVPRPSTNKQIAPAKTAIAKNAAIHQQQAMQAQLCVIDPPVIVVQAASPILTQSFCAPQAASAKRQERGLHVCPQFFQSSKSSTGGGWSAMLKALSVQRGG</sequence>